<sequence>MYMRGARRSSSTLGEVPLPRRCIWDIWFPSCSPTGNNPCEMIQVLDIPIKYLSFFLEDDAKLDHIKKEYGAGRMLTGEVKKCLIEVLSEMVERHCKARALVTDEVVDAFMAVRHSSLHVQLGRLCETIFTSS</sequence>
<gene>
    <name evidence="1" type="ORF">ZIOFF_004387</name>
</gene>
<dbReference type="PANTHER" id="PTHR10055">
    <property type="entry name" value="TRYPTOPHANYL-TRNA SYNTHETASE"/>
    <property type="match status" value="1"/>
</dbReference>
<dbReference type="EMBL" id="JACMSC010000001">
    <property type="protein sequence ID" value="KAG6539232.1"/>
    <property type="molecule type" value="Genomic_DNA"/>
</dbReference>
<keyword evidence="2" id="KW-1185">Reference proteome</keyword>
<evidence type="ECO:0000313" key="1">
    <source>
        <dbReference type="EMBL" id="KAG6539232.1"/>
    </source>
</evidence>
<comment type="caution">
    <text evidence="1">The sequence shown here is derived from an EMBL/GenBank/DDBJ whole genome shotgun (WGS) entry which is preliminary data.</text>
</comment>
<evidence type="ECO:0000313" key="2">
    <source>
        <dbReference type="Proteomes" id="UP000734854"/>
    </source>
</evidence>
<dbReference type="OrthoDB" id="10261385at2759"/>
<dbReference type="GO" id="GO:0006436">
    <property type="term" value="P:tryptophanyl-tRNA aminoacylation"/>
    <property type="evidence" value="ECO:0007669"/>
    <property type="project" value="TreeGrafter"/>
</dbReference>
<protein>
    <submittedName>
        <fullName evidence="1">Uncharacterized protein</fullName>
    </submittedName>
</protein>
<name>A0A8J5I1Q6_ZINOF</name>
<dbReference type="GO" id="GO:0005737">
    <property type="term" value="C:cytoplasm"/>
    <property type="evidence" value="ECO:0007669"/>
    <property type="project" value="TreeGrafter"/>
</dbReference>
<dbReference type="Proteomes" id="UP000734854">
    <property type="component" value="Unassembled WGS sequence"/>
</dbReference>
<dbReference type="PANTHER" id="PTHR10055:SF1">
    <property type="entry name" value="TRYPTOPHAN--TRNA LIGASE, CYTOPLASMIC"/>
    <property type="match status" value="1"/>
</dbReference>
<dbReference type="GO" id="GO:0004830">
    <property type="term" value="F:tryptophan-tRNA ligase activity"/>
    <property type="evidence" value="ECO:0007669"/>
    <property type="project" value="TreeGrafter"/>
</dbReference>
<dbReference type="AlphaFoldDB" id="A0A8J5I1Q6"/>
<proteinExistence type="predicted"/>
<reference evidence="1 2" key="1">
    <citation type="submission" date="2020-08" db="EMBL/GenBank/DDBJ databases">
        <title>Plant Genome Project.</title>
        <authorList>
            <person name="Zhang R.-G."/>
        </authorList>
    </citation>
    <scope>NUCLEOTIDE SEQUENCE [LARGE SCALE GENOMIC DNA]</scope>
    <source>
        <tissue evidence="1">Rhizome</tissue>
    </source>
</reference>
<organism evidence="1 2">
    <name type="scientific">Zingiber officinale</name>
    <name type="common">Ginger</name>
    <name type="synonym">Amomum zingiber</name>
    <dbReference type="NCBI Taxonomy" id="94328"/>
    <lineage>
        <taxon>Eukaryota</taxon>
        <taxon>Viridiplantae</taxon>
        <taxon>Streptophyta</taxon>
        <taxon>Embryophyta</taxon>
        <taxon>Tracheophyta</taxon>
        <taxon>Spermatophyta</taxon>
        <taxon>Magnoliopsida</taxon>
        <taxon>Liliopsida</taxon>
        <taxon>Zingiberales</taxon>
        <taxon>Zingiberaceae</taxon>
        <taxon>Zingiber</taxon>
    </lineage>
</organism>
<accession>A0A8J5I1Q6</accession>